<feature type="domain" description="Peptidase S1" evidence="7">
    <location>
        <begin position="370"/>
        <end position="595"/>
    </location>
</feature>
<dbReference type="GO" id="GO:0006508">
    <property type="term" value="P:proteolysis"/>
    <property type="evidence" value="ECO:0007669"/>
    <property type="project" value="UniProtKB-KW"/>
</dbReference>
<name>A0A9D3SIM4_9TELE</name>
<feature type="signal peptide" evidence="6">
    <location>
        <begin position="1"/>
        <end position="17"/>
    </location>
</feature>
<dbReference type="PANTHER" id="PTHR24252">
    <property type="entry name" value="ACROSIN-RELATED"/>
    <property type="match status" value="1"/>
</dbReference>
<dbReference type="PROSITE" id="PS00134">
    <property type="entry name" value="TRYPSIN_HIS"/>
    <property type="match status" value="1"/>
</dbReference>
<dbReference type="FunFam" id="2.40.10.10:FF:000003">
    <property type="entry name" value="Transmembrane serine protease 3"/>
    <property type="match status" value="1"/>
</dbReference>
<dbReference type="FunFam" id="2.40.10.10:FF:000118">
    <property type="entry name" value="Chymotrypsinogen A"/>
    <property type="match status" value="1"/>
</dbReference>
<proteinExistence type="predicted"/>
<dbReference type="InterPro" id="IPR001254">
    <property type="entry name" value="Trypsin_dom"/>
</dbReference>
<dbReference type="SMART" id="SM00020">
    <property type="entry name" value="Tryp_SPc"/>
    <property type="match status" value="2"/>
</dbReference>
<comment type="caution">
    <text evidence="8">The sequence shown here is derived from an EMBL/GenBank/DDBJ whole genome shotgun (WGS) entry which is preliminary data.</text>
</comment>
<dbReference type="InterPro" id="IPR033116">
    <property type="entry name" value="TRYPSIN_SER"/>
</dbReference>
<dbReference type="SUPFAM" id="SSF50494">
    <property type="entry name" value="Trypsin-like serine proteases"/>
    <property type="match status" value="2"/>
</dbReference>
<keyword evidence="3 5" id="KW-0720">Serine protease</keyword>
<dbReference type="InterPro" id="IPR001314">
    <property type="entry name" value="Peptidase_S1A"/>
</dbReference>
<dbReference type="EMBL" id="JAHKSW010000019">
    <property type="protein sequence ID" value="KAG7320479.1"/>
    <property type="molecule type" value="Genomic_DNA"/>
</dbReference>
<dbReference type="PROSITE" id="PS50240">
    <property type="entry name" value="TRYPSIN_DOM"/>
    <property type="match status" value="2"/>
</dbReference>
<dbReference type="PROSITE" id="PS00135">
    <property type="entry name" value="TRYPSIN_SER"/>
    <property type="match status" value="1"/>
</dbReference>
<evidence type="ECO:0000259" key="7">
    <source>
        <dbReference type="PROSITE" id="PS50240"/>
    </source>
</evidence>
<organism evidence="8 9">
    <name type="scientific">Hemibagrus wyckioides</name>
    <dbReference type="NCBI Taxonomy" id="337641"/>
    <lineage>
        <taxon>Eukaryota</taxon>
        <taxon>Metazoa</taxon>
        <taxon>Chordata</taxon>
        <taxon>Craniata</taxon>
        <taxon>Vertebrata</taxon>
        <taxon>Euteleostomi</taxon>
        <taxon>Actinopterygii</taxon>
        <taxon>Neopterygii</taxon>
        <taxon>Teleostei</taxon>
        <taxon>Ostariophysi</taxon>
        <taxon>Siluriformes</taxon>
        <taxon>Bagridae</taxon>
        <taxon>Hemibagrus</taxon>
    </lineage>
</organism>
<dbReference type="InterPro" id="IPR018114">
    <property type="entry name" value="TRYPSIN_HIS"/>
</dbReference>
<evidence type="ECO:0000313" key="8">
    <source>
        <dbReference type="EMBL" id="KAG7320479.1"/>
    </source>
</evidence>
<evidence type="ECO:0000256" key="5">
    <source>
        <dbReference type="RuleBase" id="RU363034"/>
    </source>
</evidence>
<reference evidence="8 9" key="1">
    <citation type="submission" date="2021-06" db="EMBL/GenBank/DDBJ databases">
        <title>Chromosome-level genome assembly of the red-tail catfish (Hemibagrus wyckioides).</title>
        <authorList>
            <person name="Shao F."/>
        </authorList>
    </citation>
    <scope>NUCLEOTIDE SEQUENCE [LARGE SCALE GENOMIC DNA]</scope>
    <source>
        <strain evidence="8">EC202008001</strain>
        <tissue evidence="8">Blood</tissue>
    </source>
</reference>
<feature type="chain" id="PRO_5038437748" description="Peptidase S1 domain-containing protein" evidence="6">
    <location>
        <begin position="18"/>
        <end position="599"/>
    </location>
</feature>
<evidence type="ECO:0000256" key="3">
    <source>
        <dbReference type="ARBA" id="ARBA00022825"/>
    </source>
</evidence>
<dbReference type="OrthoDB" id="546450at2759"/>
<evidence type="ECO:0000256" key="4">
    <source>
        <dbReference type="ARBA" id="ARBA00023157"/>
    </source>
</evidence>
<evidence type="ECO:0000256" key="6">
    <source>
        <dbReference type="SAM" id="SignalP"/>
    </source>
</evidence>
<accession>A0A9D3SIM4</accession>
<keyword evidence="9" id="KW-1185">Reference proteome</keyword>
<feature type="domain" description="Peptidase S1" evidence="7">
    <location>
        <begin position="61"/>
        <end position="291"/>
    </location>
</feature>
<dbReference type="InterPro" id="IPR009003">
    <property type="entry name" value="Peptidase_S1_PA"/>
</dbReference>
<dbReference type="InterPro" id="IPR043504">
    <property type="entry name" value="Peptidase_S1_PA_chymotrypsin"/>
</dbReference>
<protein>
    <recommendedName>
        <fullName evidence="7">Peptidase S1 domain-containing protein</fullName>
    </recommendedName>
</protein>
<dbReference type="Proteomes" id="UP000824219">
    <property type="component" value="Linkage Group LG19"/>
</dbReference>
<keyword evidence="4" id="KW-1015">Disulfide bond</keyword>
<dbReference type="Gene3D" id="2.40.10.10">
    <property type="entry name" value="Trypsin-like serine proteases"/>
    <property type="match status" value="2"/>
</dbReference>
<gene>
    <name evidence="8" type="ORF">KOW79_016332</name>
</gene>
<evidence type="ECO:0000256" key="1">
    <source>
        <dbReference type="ARBA" id="ARBA00022670"/>
    </source>
</evidence>
<keyword evidence="2 5" id="KW-0378">Hydrolase</keyword>
<dbReference type="AlphaFoldDB" id="A0A9D3SIM4"/>
<keyword evidence="6" id="KW-0732">Signal</keyword>
<evidence type="ECO:0000313" key="9">
    <source>
        <dbReference type="Proteomes" id="UP000824219"/>
    </source>
</evidence>
<dbReference type="Pfam" id="PF00089">
    <property type="entry name" value="Trypsin"/>
    <property type="match status" value="2"/>
</dbReference>
<keyword evidence="1 5" id="KW-0645">Protease</keyword>
<dbReference type="GO" id="GO:0004252">
    <property type="term" value="F:serine-type endopeptidase activity"/>
    <property type="evidence" value="ECO:0007669"/>
    <property type="project" value="InterPro"/>
</dbReference>
<dbReference type="PRINTS" id="PR00722">
    <property type="entry name" value="CHYMOTRYPSIN"/>
</dbReference>
<evidence type="ECO:0000256" key="2">
    <source>
        <dbReference type="ARBA" id="ARBA00022801"/>
    </source>
</evidence>
<dbReference type="CDD" id="cd00190">
    <property type="entry name" value="Tryp_SPc"/>
    <property type="match status" value="2"/>
</dbReference>
<sequence length="599" mass="65470">MFGVICLVFTLINGGIAGKLSTLDGAASHQVYKENATNENSVEAIAGVRTFTTEEGAEPRIVGGKEAWPHSWPWQVVLSFADMPACGGAIINENWIVTASHCFRRYSKESFWTVMAGKHDLENEKESSQQTSKVAKIINHEDYNGITKQHDIALMKLQTPLVFNKYVRPIPVWSGELPSLKRCTVTGWGSTTESGPRATKLQEVNITILETDTCLQFYGGVIRSSMMCAGEVTGGVDACQGDSGGPLSCFTGERFEIAGIVSWGVGCGRAKKPGVYTRVASYDQWISSNIDDQLGTDGTRQLLPGNFCIFTSHVFFFPPHFLGGLTASRKLPPSSEAAVKKCGQAEVKPCNLDQGSIGFETSDPSGELRVVNLMEACPHSWPWQVSLQSEENHYCSGTLIDERWVLTARHCRAEAGDIVVLGAHDLNAVEVQRATVKAVYSQPYDGSYPPLHDLSLLYLSVPARIGSSVFPVCLSDEDWRFDQGLSCVTTGWGYRRSTPKVSPDVLYQAQVNPLSEQACWTGWGQVFSSNALLCTQSAASSSCLGDAGAPLLCQKNGRYYLAGIMALGLKRCDQQKPAIFTNLSRFRSWIDRTMTNEGF</sequence>
<dbReference type="PANTHER" id="PTHR24252:SF18">
    <property type="entry name" value="OVOCHYMASE 1"/>
    <property type="match status" value="1"/>
</dbReference>